<dbReference type="OrthoDB" id="8300495at2759"/>
<dbReference type="Proteomes" id="UP000595437">
    <property type="component" value="Chromosome 3"/>
</dbReference>
<evidence type="ECO:0000313" key="2">
    <source>
        <dbReference type="EMBL" id="QQP52103.1"/>
    </source>
</evidence>
<reference evidence="3" key="1">
    <citation type="submission" date="2021-01" db="EMBL/GenBank/DDBJ databases">
        <title>Caligus Genome Assembly.</title>
        <authorList>
            <person name="Gallardo-Escarate C."/>
        </authorList>
    </citation>
    <scope>NUCLEOTIDE SEQUENCE [LARGE SCALE GENOMIC DNA]</scope>
</reference>
<dbReference type="EMBL" id="CP045892">
    <property type="protein sequence ID" value="QQP52103.1"/>
    <property type="molecule type" value="Genomic_DNA"/>
</dbReference>
<dbReference type="AlphaFoldDB" id="A0A7T8KAE5"/>
<proteinExistence type="predicted"/>
<protein>
    <submittedName>
        <fullName evidence="2">Uncharacterized protein</fullName>
    </submittedName>
</protein>
<gene>
    <name evidence="2" type="ORF">FKW44_004126</name>
</gene>
<feature type="compositionally biased region" description="Acidic residues" evidence="1">
    <location>
        <begin position="39"/>
        <end position="55"/>
    </location>
</feature>
<accession>A0A7T8KAE5</accession>
<name>A0A7T8KAE5_CALRO</name>
<sequence>MESPSAMSIAHGFKKCCISNASDGSDDDVLWEGLVQQQESDDDSESDSDAEDLCT</sequence>
<keyword evidence="3" id="KW-1185">Reference proteome</keyword>
<evidence type="ECO:0000313" key="3">
    <source>
        <dbReference type="Proteomes" id="UP000595437"/>
    </source>
</evidence>
<evidence type="ECO:0000256" key="1">
    <source>
        <dbReference type="SAM" id="MobiDB-lite"/>
    </source>
</evidence>
<feature type="region of interest" description="Disordered" evidence="1">
    <location>
        <begin position="27"/>
        <end position="55"/>
    </location>
</feature>
<organism evidence="2 3">
    <name type="scientific">Caligus rogercresseyi</name>
    <name type="common">Sea louse</name>
    <dbReference type="NCBI Taxonomy" id="217165"/>
    <lineage>
        <taxon>Eukaryota</taxon>
        <taxon>Metazoa</taxon>
        <taxon>Ecdysozoa</taxon>
        <taxon>Arthropoda</taxon>
        <taxon>Crustacea</taxon>
        <taxon>Multicrustacea</taxon>
        <taxon>Hexanauplia</taxon>
        <taxon>Copepoda</taxon>
        <taxon>Siphonostomatoida</taxon>
        <taxon>Caligidae</taxon>
        <taxon>Caligus</taxon>
    </lineage>
</organism>